<dbReference type="GO" id="GO:0051537">
    <property type="term" value="F:2 iron, 2 sulfur cluster binding"/>
    <property type="evidence" value="ECO:0007669"/>
    <property type="project" value="UniProtKB-KW"/>
</dbReference>
<sequence length="103" mass="11424">MFYPLEKLAKLHDGYQKAFVLESHSLLLLQMDGQRYLIENRCPHMDVPLTTAEQLPAGGLRCRAHGIAFDLPSGKAQGPLANQLDCLKQFPLAYDGDTLGVEL</sequence>
<dbReference type="AlphaFoldDB" id="C5BU81"/>
<dbReference type="HOGENOM" id="CLU_055690_5_0_6"/>
<dbReference type="eggNOG" id="COG2146">
    <property type="taxonomic scope" value="Bacteria"/>
</dbReference>
<keyword evidence="7" id="KW-1185">Reference proteome</keyword>
<dbReference type="Pfam" id="PF00355">
    <property type="entry name" value="Rieske"/>
    <property type="match status" value="1"/>
</dbReference>
<keyword evidence="4" id="KW-0411">Iron-sulfur</keyword>
<evidence type="ECO:0000256" key="2">
    <source>
        <dbReference type="ARBA" id="ARBA00022723"/>
    </source>
</evidence>
<dbReference type="SUPFAM" id="SSF50022">
    <property type="entry name" value="ISP domain"/>
    <property type="match status" value="1"/>
</dbReference>
<proteinExistence type="predicted"/>
<keyword evidence="3" id="KW-0408">Iron</keyword>
<dbReference type="GeneID" id="58409443"/>
<evidence type="ECO:0000256" key="1">
    <source>
        <dbReference type="ARBA" id="ARBA00022714"/>
    </source>
</evidence>
<dbReference type="OrthoDB" id="9800167at2"/>
<dbReference type="InterPro" id="IPR036922">
    <property type="entry name" value="Rieske_2Fe-2S_sf"/>
</dbReference>
<dbReference type="KEGG" id="ttu:TERTU_1746"/>
<gene>
    <name evidence="6" type="ordered locus">TERTU_1746</name>
</gene>
<dbReference type="PROSITE" id="PS51296">
    <property type="entry name" value="RIESKE"/>
    <property type="match status" value="1"/>
</dbReference>
<evidence type="ECO:0000313" key="6">
    <source>
        <dbReference type="EMBL" id="ACR13090.1"/>
    </source>
</evidence>
<evidence type="ECO:0000256" key="4">
    <source>
        <dbReference type="ARBA" id="ARBA00023014"/>
    </source>
</evidence>
<dbReference type="EMBL" id="CP001614">
    <property type="protein sequence ID" value="ACR13090.1"/>
    <property type="molecule type" value="Genomic_DNA"/>
</dbReference>
<dbReference type="Proteomes" id="UP000009080">
    <property type="component" value="Chromosome"/>
</dbReference>
<dbReference type="STRING" id="377629.TERTU_1746"/>
<accession>C5BU81</accession>
<dbReference type="Gene3D" id="2.102.10.10">
    <property type="entry name" value="Rieske [2Fe-2S] iron-sulphur domain"/>
    <property type="match status" value="1"/>
</dbReference>
<protein>
    <submittedName>
        <fullName evidence="6">Rieske [2Fe-2S] domain protein</fullName>
    </submittedName>
</protein>
<dbReference type="CDD" id="cd03467">
    <property type="entry name" value="Rieske"/>
    <property type="match status" value="1"/>
</dbReference>
<keyword evidence="2" id="KW-0479">Metal-binding</keyword>
<evidence type="ECO:0000256" key="3">
    <source>
        <dbReference type="ARBA" id="ARBA00023004"/>
    </source>
</evidence>
<dbReference type="RefSeq" id="WP_015819203.1">
    <property type="nucleotide sequence ID" value="NC_012997.1"/>
</dbReference>
<dbReference type="InterPro" id="IPR017941">
    <property type="entry name" value="Rieske_2Fe-2S"/>
</dbReference>
<evidence type="ECO:0000313" key="7">
    <source>
        <dbReference type="Proteomes" id="UP000009080"/>
    </source>
</evidence>
<feature type="domain" description="Rieske" evidence="5">
    <location>
        <begin position="2"/>
        <end position="101"/>
    </location>
</feature>
<organism evidence="6 7">
    <name type="scientific">Teredinibacter turnerae (strain ATCC 39867 / T7901)</name>
    <dbReference type="NCBI Taxonomy" id="377629"/>
    <lineage>
        <taxon>Bacteria</taxon>
        <taxon>Pseudomonadati</taxon>
        <taxon>Pseudomonadota</taxon>
        <taxon>Gammaproteobacteria</taxon>
        <taxon>Cellvibrionales</taxon>
        <taxon>Cellvibrionaceae</taxon>
        <taxon>Teredinibacter</taxon>
    </lineage>
</organism>
<dbReference type="GO" id="GO:0046872">
    <property type="term" value="F:metal ion binding"/>
    <property type="evidence" value="ECO:0007669"/>
    <property type="project" value="UniProtKB-KW"/>
</dbReference>
<evidence type="ECO:0000259" key="5">
    <source>
        <dbReference type="PROSITE" id="PS51296"/>
    </source>
</evidence>
<reference evidence="6 7" key="1">
    <citation type="journal article" date="2009" name="PLoS ONE">
        <title>The complete genome of Teredinibacter turnerae T7901: an intracellular endosymbiont of marine wood-boring bivalves (shipworms).</title>
        <authorList>
            <person name="Yang J.C."/>
            <person name="Madupu R."/>
            <person name="Durkin A.S."/>
            <person name="Ekborg N.A."/>
            <person name="Pedamallu C.S."/>
            <person name="Hostetler J.B."/>
            <person name="Radune D."/>
            <person name="Toms B.S."/>
            <person name="Henrissat B."/>
            <person name="Coutinho P.M."/>
            <person name="Schwarz S."/>
            <person name="Field L."/>
            <person name="Trindade-Silva A.E."/>
            <person name="Soares C.A.G."/>
            <person name="Elshahawi S."/>
            <person name="Hanora A."/>
            <person name="Schmidt E.W."/>
            <person name="Haygood M.G."/>
            <person name="Posfai J."/>
            <person name="Benner J."/>
            <person name="Madinger C."/>
            <person name="Nove J."/>
            <person name="Anton B."/>
            <person name="Chaudhary K."/>
            <person name="Foster J."/>
            <person name="Holman A."/>
            <person name="Kumar S."/>
            <person name="Lessard P.A."/>
            <person name="Luyten Y.A."/>
            <person name="Slatko B."/>
            <person name="Wood N."/>
            <person name="Wu B."/>
            <person name="Teplitski M."/>
            <person name="Mougous J.D."/>
            <person name="Ward N."/>
            <person name="Eisen J.A."/>
            <person name="Badger J.H."/>
            <person name="Distel D.L."/>
        </authorList>
    </citation>
    <scope>NUCLEOTIDE SEQUENCE [LARGE SCALE GENOMIC DNA]</scope>
    <source>
        <strain evidence="7">ATCC 39867 / T7901</strain>
    </source>
</reference>
<keyword evidence="1" id="KW-0001">2Fe-2S</keyword>
<name>C5BU81_TERTT</name>